<organism evidence="2 3">
    <name type="scientific">Kineosporia succinea</name>
    <dbReference type="NCBI Taxonomy" id="84632"/>
    <lineage>
        <taxon>Bacteria</taxon>
        <taxon>Bacillati</taxon>
        <taxon>Actinomycetota</taxon>
        <taxon>Actinomycetes</taxon>
        <taxon>Kineosporiales</taxon>
        <taxon>Kineosporiaceae</taxon>
        <taxon>Kineosporia</taxon>
    </lineage>
</organism>
<protein>
    <submittedName>
        <fullName evidence="2">Broad specificity phosphatase PhoE</fullName>
    </submittedName>
</protein>
<gene>
    <name evidence="2" type="ORF">J2S57_002837</name>
</gene>
<dbReference type="PANTHER" id="PTHR48100:SF51">
    <property type="entry name" value="PHOSPHOGLYCERATE MUTASE"/>
    <property type="match status" value="1"/>
</dbReference>
<name>A0ABT9P348_9ACTN</name>
<comment type="caution">
    <text evidence="2">The sequence shown here is derived from an EMBL/GenBank/DDBJ whole genome shotgun (WGS) entry which is preliminary data.</text>
</comment>
<dbReference type="InterPro" id="IPR029033">
    <property type="entry name" value="His_PPase_superfam"/>
</dbReference>
<dbReference type="InterPro" id="IPR050275">
    <property type="entry name" value="PGM_Phosphatase"/>
</dbReference>
<evidence type="ECO:0000313" key="2">
    <source>
        <dbReference type="EMBL" id="MDP9827088.1"/>
    </source>
</evidence>
<dbReference type="InterPro" id="IPR013078">
    <property type="entry name" value="His_Pase_superF_clade-1"/>
</dbReference>
<dbReference type="CDD" id="cd07067">
    <property type="entry name" value="HP_PGM_like"/>
    <property type="match status" value="1"/>
</dbReference>
<sequence length="256" mass="28012">MTENPPSGESAAPLTNDELIHPDVPPAPHHLPPVSAAPVAGDEANHRTTVHLLRHGEVYNPQGIFYGRLPGFHLSDLGQRMAERAAGFFSTRDVVLVVASPMERAQQTALPVAAAHDLEVGTDPRITEGTSVFQGLTFGVGDGSLRHPQHWWHLRNPFRPSWGEPYEQVAARMLAGAADARDKAVGHEAVLVSHQLPVWMARLKVENRRLWHDPRKRECSLASVTSITYHDDKVVSVAYTEPSRDLLPGAQKIAGA</sequence>
<evidence type="ECO:0000256" key="1">
    <source>
        <dbReference type="SAM" id="MobiDB-lite"/>
    </source>
</evidence>
<proteinExistence type="predicted"/>
<accession>A0ABT9P348</accession>
<dbReference type="Gene3D" id="3.40.50.1240">
    <property type="entry name" value="Phosphoglycerate mutase-like"/>
    <property type="match status" value="1"/>
</dbReference>
<dbReference type="PANTHER" id="PTHR48100">
    <property type="entry name" value="BROAD-SPECIFICITY PHOSPHATASE YOR283W-RELATED"/>
    <property type="match status" value="1"/>
</dbReference>
<dbReference type="SUPFAM" id="SSF53254">
    <property type="entry name" value="Phosphoglycerate mutase-like"/>
    <property type="match status" value="1"/>
</dbReference>
<dbReference type="SMART" id="SM00855">
    <property type="entry name" value="PGAM"/>
    <property type="match status" value="1"/>
</dbReference>
<dbReference type="Proteomes" id="UP001235712">
    <property type="component" value="Unassembled WGS sequence"/>
</dbReference>
<feature type="region of interest" description="Disordered" evidence="1">
    <location>
        <begin position="1"/>
        <end position="28"/>
    </location>
</feature>
<evidence type="ECO:0000313" key="3">
    <source>
        <dbReference type="Proteomes" id="UP001235712"/>
    </source>
</evidence>
<reference evidence="2 3" key="1">
    <citation type="submission" date="2023-07" db="EMBL/GenBank/DDBJ databases">
        <title>Sequencing the genomes of 1000 actinobacteria strains.</title>
        <authorList>
            <person name="Klenk H.-P."/>
        </authorList>
    </citation>
    <scope>NUCLEOTIDE SEQUENCE [LARGE SCALE GENOMIC DNA]</scope>
    <source>
        <strain evidence="2 3">DSM 44388</strain>
    </source>
</reference>
<keyword evidence="3" id="KW-1185">Reference proteome</keyword>
<dbReference type="Pfam" id="PF00300">
    <property type="entry name" value="His_Phos_1"/>
    <property type="match status" value="1"/>
</dbReference>
<dbReference type="EMBL" id="JAUSQZ010000001">
    <property type="protein sequence ID" value="MDP9827088.1"/>
    <property type="molecule type" value="Genomic_DNA"/>
</dbReference>